<comment type="caution">
    <text evidence="1">The sequence shown here is derived from an EMBL/GenBank/DDBJ whole genome shotgun (WGS) entry which is preliminary data.</text>
</comment>
<dbReference type="EMBL" id="BIFR01000002">
    <property type="protein sequence ID" value="GCE14870.1"/>
    <property type="molecule type" value="Genomic_DNA"/>
</dbReference>
<protein>
    <recommendedName>
        <fullName evidence="3">MbtH domain protein</fullName>
    </recommendedName>
</protein>
<proteinExistence type="predicted"/>
<evidence type="ECO:0000313" key="1">
    <source>
        <dbReference type="EMBL" id="GCE14870.1"/>
    </source>
</evidence>
<evidence type="ECO:0000313" key="2">
    <source>
        <dbReference type="Proteomes" id="UP000287352"/>
    </source>
</evidence>
<organism evidence="1 2">
    <name type="scientific">Tengunoibacter tsumagoiensis</name>
    <dbReference type="NCBI Taxonomy" id="2014871"/>
    <lineage>
        <taxon>Bacteria</taxon>
        <taxon>Bacillati</taxon>
        <taxon>Chloroflexota</taxon>
        <taxon>Ktedonobacteria</taxon>
        <taxon>Ktedonobacterales</taxon>
        <taxon>Dictyobacteraceae</taxon>
        <taxon>Tengunoibacter</taxon>
    </lineage>
</organism>
<reference evidence="2" key="1">
    <citation type="submission" date="2018-12" db="EMBL/GenBank/DDBJ databases">
        <title>Tengunoibacter tsumagoiensis gen. nov., sp. nov., Dictyobacter kobayashii sp. nov., D. alpinus sp. nov., and D. joshuensis sp. nov. and description of Dictyobacteraceae fam. nov. within the order Ktedonobacterales isolated from Tengu-no-mugimeshi.</title>
        <authorList>
            <person name="Wang C.M."/>
            <person name="Zheng Y."/>
            <person name="Sakai Y."/>
            <person name="Toyoda A."/>
            <person name="Minakuchi Y."/>
            <person name="Abe K."/>
            <person name="Yokota A."/>
            <person name="Yabe S."/>
        </authorList>
    </citation>
    <scope>NUCLEOTIDE SEQUENCE [LARGE SCALE GENOMIC DNA]</scope>
    <source>
        <strain evidence="2">Uno3</strain>
    </source>
</reference>
<name>A0A402A6U9_9CHLR</name>
<dbReference type="RefSeq" id="WP_126582398.1">
    <property type="nucleotide sequence ID" value="NZ_BIFR01000002.1"/>
</dbReference>
<dbReference type="Gene3D" id="2.40.250.10">
    <property type="entry name" value="Core binding factor, beta subunit"/>
    <property type="match status" value="1"/>
</dbReference>
<sequence length="111" mass="12190">MNDLVQRLSEREQQVVVGGPQATLPEFQKRVTEMGYVFIKFTETRGGTDLGVRVDKSATDVSKANFELGTGSVHVEGTLTLNYVRVRCVADIDLASLQGTGRLLVLEEVHP</sequence>
<dbReference type="OrthoDB" id="3536582at2"/>
<accession>A0A402A6U9</accession>
<dbReference type="SUPFAM" id="SSF50723">
    <property type="entry name" value="Core binding factor beta, CBF"/>
    <property type="match status" value="1"/>
</dbReference>
<dbReference type="AlphaFoldDB" id="A0A402A6U9"/>
<dbReference type="InterPro" id="IPR036552">
    <property type="entry name" value="CBF_bsu_sf"/>
</dbReference>
<keyword evidence="2" id="KW-1185">Reference proteome</keyword>
<gene>
    <name evidence="1" type="ORF">KTT_47290</name>
</gene>
<evidence type="ECO:0008006" key="3">
    <source>
        <dbReference type="Google" id="ProtNLM"/>
    </source>
</evidence>
<dbReference type="Proteomes" id="UP000287352">
    <property type="component" value="Unassembled WGS sequence"/>
</dbReference>